<comment type="caution">
    <text evidence="2">The sequence shown here is derived from an EMBL/GenBank/DDBJ whole genome shotgun (WGS) entry which is preliminary data.</text>
</comment>
<dbReference type="EMBL" id="ALWX01000022">
    <property type="protein sequence ID" value="EKA61705.1"/>
    <property type="molecule type" value="Genomic_DNA"/>
</dbReference>
<evidence type="ECO:0000256" key="1">
    <source>
        <dbReference type="SAM" id="MobiDB-lite"/>
    </source>
</evidence>
<feature type="compositionally biased region" description="Low complexity" evidence="1">
    <location>
        <begin position="52"/>
        <end position="71"/>
    </location>
</feature>
<accession>K1DYT7</accession>
<feature type="region of interest" description="Disordered" evidence="1">
    <location>
        <begin position="1"/>
        <end position="71"/>
    </location>
</feature>
<organism evidence="2 3">
    <name type="scientific">Janibacter hoylei PVAS-1</name>
    <dbReference type="NCBI Taxonomy" id="1210046"/>
    <lineage>
        <taxon>Bacteria</taxon>
        <taxon>Bacillati</taxon>
        <taxon>Actinomycetota</taxon>
        <taxon>Actinomycetes</taxon>
        <taxon>Micrococcales</taxon>
        <taxon>Intrasporangiaceae</taxon>
        <taxon>Janibacter</taxon>
    </lineage>
</organism>
<dbReference type="AlphaFoldDB" id="K1DYT7"/>
<dbReference type="Proteomes" id="UP000004474">
    <property type="component" value="Unassembled WGS sequence"/>
</dbReference>
<name>K1DYT7_9MICO</name>
<dbReference type="STRING" id="1210046.B277_06043"/>
<gene>
    <name evidence="2" type="ORF">B277_06043</name>
</gene>
<feature type="compositionally biased region" description="Polar residues" evidence="1">
    <location>
        <begin position="35"/>
        <end position="44"/>
    </location>
</feature>
<evidence type="ECO:0000313" key="2">
    <source>
        <dbReference type="EMBL" id="EKA61705.1"/>
    </source>
</evidence>
<proteinExistence type="predicted"/>
<evidence type="ECO:0000313" key="3">
    <source>
        <dbReference type="Proteomes" id="UP000004474"/>
    </source>
</evidence>
<sequence length="71" mass="7354">MRKSDSGVVMRTSDGVLAKARRSAAGVSPERTETETSGAGSPSRSAACPMPTSGARRLRSTSTARALRGEM</sequence>
<reference evidence="2 3" key="1">
    <citation type="journal article" date="2012" name="J. Bacteriol.">
        <title>Genome Sequence of Janibacter hoylei MTCC8307, Isolated from the Stratospheric Air.</title>
        <authorList>
            <person name="Pawar S.P."/>
            <person name="Dhotre D.P."/>
            <person name="Shetty S.A."/>
            <person name="Chowdhury S.P."/>
            <person name="Chaudhari B.L."/>
            <person name="Shouche Y.S."/>
        </authorList>
    </citation>
    <scope>NUCLEOTIDE SEQUENCE [LARGE SCALE GENOMIC DNA]</scope>
    <source>
        <strain evidence="2 3">PVAS-1</strain>
    </source>
</reference>
<protein>
    <submittedName>
        <fullName evidence="2">Uncharacterized protein</fullName>
    </submittedName>
</protein>